<dbReference type="EMBL" id="SKFG01000001">
    <property type="protein sequence ID" value="TCZ81174.1"/>
    <property type="molecule type" value="Genomic_DNA"/>
</dbReference>
<dbReference type="RefSeq" id="WP_132416210.1">
    <property type="nucleotide sequence ID" value="NZ_SKFG01000001.1"/>
</dbReference>
<dbReference type="OrthoDB" id="2652483at2"/>
<proteinExistence type="predicted"/>
<accession>A0A4R4ELN2</accession>
<sequence length="178" mass="19844">MKKLNPIIIILSSVIAVIVLFGGFFVYQRVTFESPLANIINDQPSVEKATIEVTDNEINVDLKAKPDIDLREVMNAIYSQGGSAISKLNVNMNVEDQTSPELETWWKSILFDIAEAMETKAYGRIPEILHNQAPALDGIQISTDLDDHNVYIKLVHKNAYKIVILPRTPSQLGVPTNV</sequence>
<feature type="transmembrane region" description="Helical" evidence="1">
    <location>
        <begin position="7"/>
        <end position="27"/>
    </location>
</feature>
<keyword evidence="3" id="KW-1185">Reference proteome</keyword>
<dbReference type="AlphaFoldDB" id="A0A4R4ELN2"/>
<dbReference type="Proteomes" id="UP000295418">
    <property type="component" value="Unassembled WGS sequence"/>
</dbReference>
<protein>
    <submittedName>
        <fullName evidence="2">Uncharacterized protein</fullName>
    </submittedName>
</protein>
<evidence type="ECO:0000313" key="2">
    <source>
        <dbReference type="EMBL" id="TCZ81174.1"/>
    </source>
</evidence>
<keyword evidence="1" id="KW-0812">Transmembrane</keyword>
<evidence type="ECO:0000256" key="1">
    <source>
        <dbReference type="SAM" id="Phobius"/>
    </source>
</evidence>
<gene>
    <name evidence="2" type="ORF">E0485_02545</name>
</gene>
<keyword evidence="1" id="KW-0472">Membrane</keyword>
<comment type="caution">
    <text evidence="2">The sequence shown here is derived from an EMBL/GenBank/DDBJ whole genome shotgun (WGS) entry which is preliminary data.</text>
</comment>
<evidence type="ECO:0000313" key="3">
    <source>
        <dbReference type="Proteomes" id="UP000295418"/>
    </source>
</evidence>
<keyword evidence="1" id="KW-1133">Transmembrane helix</keyword>
<reference evidence="2 3" key="1">
    <citation type="submission" date="2019-03" db="EMBL/GenBank/DDBJ databases">
        <authorList>
            <person name="Kim M.K.M."/>
        </authorList>
    </citation>
    <scope>NUCLEOTIDE SEQUENCE [LARGE SCALE GENOMIC DNA]</scope>
    <source>
        <strain evidence="2 3">18JY21-1</strain>
    </source>
</reference>
<name>A0A4R4ELN2_9BACL</name>
<organism evidence="2 3">
    <name type="scientific">Paenibacillus albiflavus</name>
    <dbReference type="NCBI Taxonomy" id="2545760"/>
    <lineage>
        <taxon>Bacteria</taxon>
        <taxon>Bacillati</taxon>
        <taxon>Bacillota</taxon>
        <taxon>Bacilli</taxon>
        <taxon>Bacillales</taxon>
        <taxon>Paenibacillaceae</taxon>
        <taxon>Paenibacillus</taxon>
    </lineage>
</organism>